<dbReference type="Proteomes" id="UP000040088">
    <property type="component" value="Unassembled WGS sequence"/>
</dbReference>
<dbReference type="AlphaFoldDB" id="A0A0T9UVP0"/>
<gene>
    <name evidence="1" type="ORF">ERS008460_03704</name>
</gene>
<evidence type="ECO:0000313" key="1">
    <source>
        <dbReference type="EMBL" id="CNL75838.1"/>
    </source>
</evidence>
<accession>A0A0T9UVP0</accession>
<proteinExistence type="predicted"/>
<reference evidence="2" key="1">
    <citation type="submission" date="2015-03" db="EMBL/GenBank/DDBJ databases">
        <authorList>
            <consortium name="Pathogen Informatics"/>
        </authorList>
    </citation>
    <scope>NUCLEOTIDE SEQUENCE [LARGE SCALE GENOMIC DNA]</scope>
    <source>
        <strain evidence="2">IP27925</strain>
    </source>
</reference>
<evidence type="ECO:0000313" key="2">
    <source>
        <dbReference type="Proteomes" id="UP000040088"/>
    </source>
</evidence>
<name>A0A0T9UVP0_YERAE</name>
<dbReference type="EMBL" id="CQEM01000021">
    <property type="protein sequence ID" value="CNL75838.1"/>
    <property type="molecule type" value="Genomic_DNA"/>
</dbReference>
<protein>
    <submittedName>
        <fullName evidence="1">Uncharacterized protein</fullName>
    </submittedName>
</protein>
<dbReference type="RefSeq" id="WP_050126855.1">
    <property type="nucleotide sequence ID" value="NZ_CQEM01000021.1"/>
</dbReference>
<organism evidence="1 2">
    <name type="scientific">Yersinia aleksiciae</name>
    <dbReference type="NCBI Taxonomy" id="263819"/>
    <lineage>
        <taxon>Bacteria</taxon>
        <taxon>Pseudomonadati</taxon>
        <taxon>Pseudomonadota</taxon>
        <taxon>Gammaproteobacteria</taxon>
        <taxon>Enterobacterales</taxon>
        <taxon>Yersiniaceae</taxon>
        <taxon>Yersinia</taxon>
    </lineage>
</organism>
<sequence>MSAIDITTMRGEMPRAVPHLLPEQAATVAKNCHFRHGVITPIMADVDGVKTFSLKPTTIFRYRDDYWFAWSDIVDAIRSPVAQDKYERVYFTDGKYPKVTSNEIATQGNGNFPAVSFRLGIPAPSNAIEVTAITPPADHGEDDPTDDDTRFYVETYVTGYGEEGPPGPVSQEVTIVYPGSTVDLALQPPGSQNSNITRRRIYRSASGGGVADYLLLVELDVGVLVYQDTSLDKELGPVLETENFLMPPDEMIGLCLMANGIAAGFAGNQVMFSEAFLPYAWPESYKLSTEHDIVAIAPIGAGLVVGTKGRPYLFSGITPSNITNAKLPVMQACVSRRSMVSMDSFALYASPNGLVSVDGAGNALVATEQIIEPRQWRKNFNPESIKAWQVEGEYLAIYQTAKGTSAGFIFDPQAMDIRHLTTVFDTAFNDLESDTLYTIKGDKLYISQVSTTPLPITWRSKPFLAPPGTSFSCLRIMSESAIRVGVNLIVDGSPVLSLPPGTLIDGLLKLPPITGRKWIIEVWGYAQVDRITLSTSMSEMPA</sequence>